<dbReference type="PROSITE" id="PS51180">
    <property type="entry name" value="BRO1"/>
    <property type="match status" value="1"/>
</dbReference>
<dbReference type="SMART" id="SM01041">
    <property type="entry name" value="BRO1"/>
    <property type="match status" value="1"/>
</dbReference>
<evidence type="ECO:0000313" key="5">
    <source>
        <dbReference type="EMBL" id="OAA53978.1"/>
    </source>
</evidence>
<feature type="compositionally biased region" description="Basic and acidic residues" evidence="3">
    <location>
        <begin position="530"/>
        <end position="541"/>
    </location>
</feature>
<dbReference type="InterPro" id="IPR037505">
    <property type="entry name" value="pH-resp_palC"/>
</dbReference>
<dbReference type="EMBL" id="AZHD01000026">
    <property type="protein sequence ID" value="OAA53978.1"/>
    <property type="molecule type" value="Genomic_DNA"/>
</dbReference>
<evidence type="ECO:0000259" key="4">
    <source>
        <dbReference type="PROSITE" id="PS51180"/>
    </source>
</evidence>
<dbReference type="GO" id="GO:0005886">
    <property type="term" value="C:plasma membrane"/>
    <property type="evidence" value="ECO:0007669"/>
    <property type="project" value="TreeGrafter"/>
</dbReference>
<protein>
    <recommendedName>
        <fullName evidence="2">pH-response regulator protein palC</fullName>
    </recommendedName>
</protein>
<comment type="caution">
    <text evidence="5">The sequence shown here is derived from an EMBL/GenBank/DDBJ whole genome shotgun (WGS) entry which is preliminary data.</text>
</comment>
<dbReference type="Proteomes" id="UP000076874">
    <property type="component" value="Unassembled WGS sequence"/>
</dbReference>
<name>A0A162K6G4_9HYPO</name>
<evidence type="ECO:0000256" key="2">
    <source>
        <dbReference type="ARBA" id="ARBA00022193"/>
    </source>
</evidence>
<dbReference type="STRING" id="1081102.A0A162K6G4"/>
<dbReference type="InterPro" id="IPR038499">
    <property type="entry name" value="BRO1_sf"/>
</dbReference>
<feature type="region of interest" description="Disordered" evidence="3">
    <location>
        <begin position="494"/>
        <end position="541"/>
    </location>
</feature>
<organism evidence="5 6">
    <name type="scientific">Niveomyces insectorum RCEF 264</name>
    <dbReference type="NCBI Taxonomy" id="1081102"/>
    <lineage>
        <taxon>Eukaryota</taxon>
        <taxon>Fungi</taxon>
        <taxon>Dikarya</taxon>
        <taxon>Ascomycota</taxon>
        <taxon>Pezizomycotina</taxon>
        <taxon>Sordariomycetes</taxon>
        <taxon>Hypocreomycetidae</taxon>
        <taxon>Hypocreales</taxon>
        <taxon>Cordycipitaceae</taxon>
        <taxon>Niveomyces</taxon>
    </lineage>
</organism>
<dbReference type="OrthoDB" id="10266451at2759"/>
<evidence type="ECO:0000256" key="1">
    <source>
        <dbReference type="ARBA" id="ARBA00010997"/>
    </source>
</evidence>
<accession>A0A162K6G4</accession>
<dbReference type="Gene3D" id="1.25.40.280">
    <property type="entry name" value="alix/aip1 like domains"/>
    <property type="match status" value="1"/>
</dbReference>
<reference evidence="5 6" key="1">
    <citation type="journal article" date="2016" name="Genome Biol. Evol.">
        <title>Divergent and convergent evolution of fungal pathogenicity.</title>
        <authorList>
            <person name="Shang Y."/>
            <person name="Xiao G."/>
            <person name="Zheng P."/>
            <person name="Cen K."/>
            <person name="Zhan S."/>
            <person name="Wang C."/>
        </authorList>
    </citation>
    <scope>NUCLEOTIDE SEQUENCE [LARGE SCALE GENOMIC DNA]</scope>
    <source>
        <strain evidence="5 6">RCEF 264</strain>
    </source>
</reference>
<dbReference type="PANTHER" id="PTHR40463">
    <property type="entry name" value="PH-RESPONSE REGULATOR PROTEIN PALC"/>
    <property type="match status" value="1"/>
</dbReference>
<sequence length="541" mass="58242">MPFPFVLPTTSAFSFSTTFVCPSHPSLLRNASTYRGIVRDTLKRHKRLPPEAQAANLGLVVSSLRDYLPYLVTVVDGLAGKQNSPVLVIRIAAVEATSEASPNAGTAPVTPLAIEWRATLTESRIPGKERPRIRVPSLNYELAFALATLGHAYALQARAALQPLYVVASVVPLGIEQRRAAITSATRNLLDAAAVFAYAGGSPAESLVASSSLALLPPDITPPVLRALSALSIAEATLLAVLKDDPYPPAVAQNRNENDLEWMYKAPDIPKVRAHLFARLCLAAAGHAVQAAAQAKAVTTAGYAYRLSSTFIRYLEELQQTSRAKACRFLAIDSDLGGQTGTALAWLHGALQAMGAADIAGSVNGHGKATLGDAAFTDRSHLRANLLSLFRKERSEKNEDRRIKLGLDWGIDAGRLEEMRILWMLHAKWTKQNDAINTQHVPPTGPLLAQMPSGREIHVVKPLDPPALDRAVLDAMCLSPSPLDKLPYEAAEVAPARRRASSSDDNLSVDGDGAPAQTDGSTLIRGYNGTREEHGRRDLYY</sequence>
<evidence type="ECO:0000313" key="6">
    <source>
        <dbReference type="Proteomes" id="UP000076874"/>
    </source>
</evidence>
<gene>
    <name evidence="5" type="ORF">SPI_09185</name>
</gene>
<dbReference type="InterPro" id="IPR004328">
    <property type="entry name" value="BRO1_dom"/>
</dbReference>
<comment type="similarity">
    <text evidence="1">Belongs to the palC family.</text>
</comment>
<evidence type="ECO:0000256" key="3">
    <source>
        <dbReference type="SAM" id="MobiDB-lite"/>
    </source>
</evidence>
<keyword evidence="6" id="KW-1185">Reference proteome</keyword>
<dbReference type="GO" id="GO:0071467">
    <property type="term" value="P:cellular response to pH"/>
    <property type="evidence" value="ECO:0007669"/>
    <property type="project" value="InterPro"/>
</dbReference>
<feature type="domain" description="BRO1" evidence="4">
    <location>
        <begin position="1"/>
        <end position="298"/>
    </location>
</feature>
<dbReference type="AlphaFoldDB" id="A0A162K6G4"/>
<dbReference type="PANTHER" id="PTHR40463:SF1">
    <property type="entry name" value="PH-RESPONSE REGULATOR PROTEIN PALC"/>
    <property type="match status" value="1"/>
</dbReference>
<proteinExistence type="inferred from homology"/>